<dbReference type="Gene3D" id="3.30.360.10">
    <property type="entry name" value="Dihydrodipicolinate Reductase, domain 2"/>
    <property type="match status" value="1"/>
</dbReference>
<dbReference type="EMBL" id="QPGR01000014">
    <property type="protein sequence ID" value="TBR79676.1"/>
    <property type="molecule type" value="Genomic_DNA"/>
</dbReference>
<name>A0A4Q9JV96_9BACT</name>
<evidence type="ECO:0000313" key="3">
    <source>
        <dbReference type="Proteomes" id="UP000292583"/>
    </source>
</evidence>
<feature type="domain" description="Gfo/Idh/MocA-like oxidoreductase N-terminal" evidence="1">
    <location>
        <begin position="1"/>
        <end position="111"/>
    </location>
</feature>
<dbReference type="InterPro" id="IPR051450">
    <property type="entry name" value="Gfo/Idh/MocA_Oxidoreductases"/>
</dbReference>
<dbReference type="InterPro" id="IPR000683">
    <property type="entry name" value="Gfo/Idh/MocA-like_OxRdtase_N"/>
</dbReference>
<dbReference type="AlphaFoldDB" id="A0A4Q9JV96"/>
<organism evidence="2 3">
    <name type="scientific">Campylobacter novaezeelandiae</name>
    <dbReference type="NCBI Taxonomy" id="2267891"/>
    <lineage>
        <taxon>Bacteria</taxon>
        <taxon>Pseudomonadati</taxon>
        <taxon>Campylobacterota</taxon>
        <taxon>Epsilonproteobacteria</taxon>
        <taxon>Campylobacterales</taxon>
        <taxon>Campylobacteraceae</taxon>
        <taxon>Campylobacter</taxon>
    </lineage>
</organism>
<dbReference type="Gene3D" id="3.40.50.720">
    <property type="entry name" value="NAD(P)-binding Rossmann-like Domain"/>
    <property type="match status" value="1"/>
</dbReference>
<dbReference type="SUPFAM" id="SSF55347">
    <property type="entry name" value="Glyceraldehyde-3-phosphate dehydrogenase-like, C-terminal domain"/>
    <property type="match status" value="1"/>
</dbReference>
<dbReference type="OrthoDB" id="9782091at2"/>
<dbReference type="Proteomes" id="UP000292583">
    <property type="component" value="Unassembled WGS sequence"/>
</dbReference>
<comment type="caution">
    <text evidence="2">The sequence shown here is derived from an EMBL/GenBank/DDBJ whole genome shotgun (WGS) entry which is preliminary data.</text>
</comment>
<dbReference type="PANTHER" id="PTHR43377">
    <property type="entry name" value="BILIVERDIN REDUCTASE A"/>
    <property type="match status" value="1"/>
</dbReference>
<accession>A0A4Q9JV96</accession>
<dbReference type="SUPFAM" id="SSF51735">
    <property type="entry name" value="NAD(P)-binding Rossmann-fold domains"/>
    <property type="match status" value="1"/>
</dbReference>
<sequence>MKIGIIGLGHMGKNHLKELKNNSNFKLNALFDIQKFSSNIPFFDNLDDFLKQDNDIVIIATPTFTHLDIAKKVLPKVKTVLIEKPLAMNLKEIKEFEKYSKSHDNNIAVGFCERFNPCIRALKKILDNELLISINIQRFSSFPQRIQDVGILQDLAVHDLDLLHFLSNQKISEAKILKNYTQECHQESESIISCKMQNFIACLHQSWNSTQKIRKIQIITNKHFYEADLINLVLLKDNAKIELEKHSTLFKEHEDLFKFALNQKNDLASIQDAFLVQEILEKR</sequence>
<evidence type="ECO:0000259" key="1">
    <source>
        <dbReference type="Pfam" id="PF01408"/>
    </source>
</evidence>
<protein>
    <submittedName>
        <fullName evidence="2">Gfo/Idh/MocA family oxidoreductase</fullName>
    </submittedName>
</protein>
<keyword evidence="3" id="KW-1185">Reference proteome</keyword>
<dbReference type="RefSeq" id="WP_131186826.1">
    <property type="nucleotide sequence ID" value="NZ_QPGR01000014.1"/>
</dbReference>
<dbReference type="PANTHER" id="PTHR43377:SF1">
    <property type="entry name" value="BILIVERDIN REDUCTASE A"/>
    <property type="match status" value="1"/>
</dbReference>
<reference evidence="2 3" key="1">
    <citation type="submission" date="2018-07" db="EMBL/GenBank/DDBJ databases">
        <title>Campylobacter zealandensis sp. nov., isolated from birds and water in New Zealand.</title>
        <authorList>
            <person name="Wilkinson D.A."/>
            <person name="Biggs P.J."/>
            <person name="French N.P."/>
            <person name="Midwinter A.C."/>
        </authorList>
    </citation>
    <scope>NUCLEOTIDE SEQUENCE [LARGE SCALE GENOMIC DNA]</scope>
    <source>
        <strain evidence="2 3">B423b</strain>
    </source>
</reference>
<proteinExistence type="predicted"/>
<evidence type="ECO:0000313" key="2">
    <source>
        <dbReference type="EMBL" id="TBR79676.1"/>
    </source>
</evidence>
<dbReference type="Pfam" id="PF01408">
    <property type="entry name" value="GFO_IDH_MocA"/>
    <property type="match status" value="1"/>
</dbReference>
<gene>
    <name evidence="2" type="ORF">DU473_06920</name>
</gene>
<dbReference type="InterPro" id="IPR036291">
    <property type="entry name" value="NAD(P)-bd_dom_sf"/>
</dbReference>
<dbReference type="GO" id="GO:0000166">
    <property type="term" value="F:nucleotide binding"/>
    <property type="evidence" value="ECO:0007669"/>
    <property type="project" value="InterPro"/>
</dbReference>